<dbReference type="GO" id="GO:0030424">
    <property type="term" value="C:axon"/>
    <property type="evidence" value="ECO:0007669"/>
    <property type="project" value="TreeGrafter"/>
</dbReference>
<dbReference type="GO" id="GO:0005506">
    <property type="term" value="F:iron ion binding"/>
    <property type="evidence" value="ECO:0007669"/>
    <property type="project" value="InterPro"/>
</dbReference>
<dbReference type="InterPro" id="IPR036951">
    <property type="entry name" value="ArAA_hydroxylase_sf"/>
</dbReference>
<evidence type="ECO:0000256" key="3">
    <source>
        <dbReference type="ARBA" id="ARBA00022723"/>
    </source>
</evidence>
<keyword evidence="6" id="KW-0503">Monooxygenase</keyword>
<feature type="binding site" evidence="7">
    <location>
        <position position="34"/>
    </location>
    <ligand>
        <name>Fe cation</name>
        <dbReference type="ChEBI" id="CHEBI:24875"/>
    </ligand>
</feature>
<keyword evidence="10" id="KW-1185">Reference proteome</keyword>
<keyword evidence="3 7" id="KW-0479">Metal-binding</keyword>
<organism evidence="10 11">
    <name type="scientific">Toxocara canis</name>
    <name type="common">Canine roundworm</name>
    <dbReference type="NCBI Taxonomy" id="6265"/>
    <lineage>
        <taxon>Eukaryota</taxon>
        <taxon>Metazoa</taxon>
        <taxon>Ecdysozoa</taxon>
        <taxon>Nematoda</taxon>
        <taxon>Chromadorea</taxon>
        <taxon>Rhabditida</taxon>
        <taxon>Spirurina</taxon>
        <taxon>Ascaridomorpha</taxon>
        <taxon>Ascaridoidea</taxon>
        <taxon>Toxocaridae</taxon>
        <taxon>Toxocara</taxon>
    </lineage>
</organism>
<evidence type="ECO:0000256" key="7">
    <source>
        <dbReference type="PIRSR" id="PIRSR601273-2"/>
    </source>
</evidence>
<dbReference type="AlphaFoldDB" id="A0A183U9Y5"/>
<dbReference type="GO" id="GO:0004511">
    <property type="term" value="F:tyrosine 3-monooxygenase activity"/>
    <property type="evidence" value="ECO:0007669"/>
    <property type="project" value="TreeGrafter"/>
</dbReference>
<dbReference type="InterPro" id="IPR019774">
    <property type="entry name" value="Aromatic-AA_hydroxylase_C"/>
</dbReference>
<dbReference type="PROSITE" id="PS51410">
    <property type="entry name" value="BH4_AAA_HYDROXYL_2"/>
    <property type="match status" value="1"/>
</dbReference>
<evidence type="ECO:0000313" key="11">
    <source>
        <dbReference type="WBParaSite" id="TCNE_0000530501-mRNA-1"/>
    </source>
</evidence>
<feature type="binding site" evidence="7">
    <location>
        <position position="39"/>
    </location>
    <ligand>
        <name>Fe cation</name>
        <dbReference type="ChEBI" id="CHEBI:24875"/>
    </ligand>
</feature>
<feature type="domain" description="Biopterin-dependent aromatic amino acid hydroxylase family profile" evidence="8">
    <location>
        <begin position="1"/>
        <end position="120"/>
    </location>
</feature>
<dbReference type="Pfam" id="PF00351">
    <property type="entry name" value="Biopterin_H"/>
    <property type="match status" value="1"/>
</dbReference>
<dbReference type="GO" id="GO:0006585">
    <property type="term" value="P:dopamine biosynthetic process from tyrosine"/>
    <property type="evidence" value="ECO:0007669"/>
    <property type="project" value="TreeGrafter"/>
</dbReference>
<dbReference type="SUPFAM" id="SSF56534">
    <property type="entry name" value="Aromatic aminoacid monoxygenases, catalytic and oligomerization domains"/>
    <property type="match status" value="1"/>
</dbReference>
<reference evidence="9 10" key="2">
    <citation type="submission" date="2018-11" db="EMBL/GenBank/DDBJ databases">
        <authorList>
            <consortium name="Pathogen Informatics"/>
        </authorList>
    </citation>
    <scope>NUCLEOTIDE SEQUENCE [LARGE SCALE GENOMIC DNA]</scope>
</reference>
<proteinExistence type="inferred from homology"/>
<evidence type="ECO:0000256" key="2">
    <source>
        <dbReference type="ARBA" id="ARBA00009712"/>
    </source>
</evidence>
<evidence type="ECO:0000256" key="1">
    <source>
        <dbReference type="ARBA" id="ARBA00001954"/>
    </source>
</evidence>
<keyword evidence="4" id="KW-0560">Oxidoreductase</keyword>
<evidence type="ECO:0000259" key="8">
    <source>
        <dbReference type="PROSITE" id="PS51410"/>
    </source>
</evidence>
<comment type="similarity">
    <text evidence="2">Belongs to the biopterin-dependent aromatic amino acid hydroxylase family.</text>
</comment>
<evidence type="ECO:0000256" key="5">
    <source>
        <dbReference type="ARBA" id="ARBA00023004"/>
    </source>
</evidence>
<dbReference type="Proteomes" id="UP000050794">
    <property type="component" value="Unassembled WGS sequence"/>
</dbReference>
<evidence type="ECO:0000256" key="4">
    <source>
        <dbReference type="ARBA" id="ARBA00023002"/>
    </source>
</evidence>
<dbReference type="GO" id="GO:0043204">
    <property type="term" value="C:perikaryon"/>
    <property type="evidence" value="ECO:0007669"/>
    <property type="project" value="TreeGrafter"/>
</dbReference>
<dbReference type="PANTHER" id="PTHR11473:SF15">
    <property type="entry name" value="TYROSINE 3-MONOOXYGENASE"/>
    <property type="match status" value="1"/>
</dbReference>
<dbReference type="PROSITE" id="PS00367">
    <property type="entry name" value="BH4_AAA_HYDROXYL_1"/>
    <property type="match status" value="1"/>
</dbReference>
<reference evidence="11" key="1">
    <citation type="submission" date="2016-06" db="UniProtKB">
        <authorList>
            <consortium name="WormBaseParasite"/>
        </authorList>
    </citation>
    <scope>IDENTIFICATION</scope>
</reference>
<dbReference type="Gene3D" id="1.10.800.10">
    <property type="entry name" value="Aromatic amino acid hydroxylase"/>
    <property type="match status" value="1"/>
</dbReference>
<accession>A0A183U9Y5</accession>
<dbReference type="InterPro" id="IPR001273">
    <property type="entry name" value="ArAA_hydroxylase"/>
</dbReference>
<sequence>MKFSNRSLKNRLQTTLYVRHTGSPHHSPEPDLIHEFIGHCPMFADPTLAQFSQEIGLLSLGANDQQIEQLATVSIFGAQFSSNMPAPLGAQYSAKMMKCIRHFYKCTCELVSSVSIRREN</sequence>
<evidence type="ECO:0000313" key="10">
    <source>
        <dbReference type="Proteomes" id="UP000050794"/>
    </source>
</evidence>
<name>A0A183U9Y5_TOXCA</name>
<dbReference type="GO" id="GO:0005737">
    <property type="term" value="C:cytoplasm"/>
    <property type="evidence" value="ECO:0007669"/>
    <property type="project" value="TreeGrafter"/>
</dbReference>
<dbReference type="InterPro" id="IPR036329">
    <property type="entry name" value="Aro-AA_hydroxylase_C_sf"/>
</dbReference>
<protein>
    <submittedName>
        <fullName evidence="11">BH4_AAA_HYDROXYL_2 domain-containing protein</fullName>
    </submittedName>
</protein>
<dbReference type="InterPro" id="IPR018301">
    <property type="entry name" value="ArAA_hydroxylase_Fe/CU_BS"/>
</dbReference>
<dbReference type="PANTHER" id="PTHR11473">
    <property type="entry name" value="AROMATIC AMINO ACID HYDROXYLASE"/>
    <property type="match status" value="1"/>
</dbReference>
<comment type="cofactor">
    <cofactor evidence="1 7">
        <name>Fe(2+)</name>
        <dbReference type="ChEBI" id="CHEBI:29033"/>
    </cofactor>
</comment>
<keyword evidence="5 7" id="KW-0408">Iron</keyword>
<dbReference type="WBParaSite" id="TCNE_0000530501-mRNA-1">
    <property type="protein sequence ID" value="TCNE_0000530501-mRNA-1"/>
    <property type="gene ID" value="TCNE_0000530501"/>
</dbReference>
<evidence type="ECO:0000313" key="9">
    <source>
        <dbReference type="EMBL" id="VDM34901.1"/>
    </source>
</evidence>
<evidence type="ECO:0000256" key="6">
    <source>
        <dbReference type="ARBA" id="ARBA00023033"/>
    </source>
</evidence>
<dbReference type="EMBL" id="UYWY01012744">
    <property type="protein sequence ID" value="VDM34901.1"/>
    <property type="molecule type" value="Genomic_DNA"/>
</dbReference>
<gene>
    <name evidence="9" type="ORF">TCNE_LOCUS5305</name>
</gene>